<evidence type="ECO:0000313" key="5">
    <source>
        <dbReference type="EMBL" id="MBC2602582.1"/>
    </source>
</evidence>
<reference evidence="5 6" key="1">
    <citation type="submission" date="2020-07" db="EMBL/GenBank/DDBJ databases">
        <authorList>
            <person name="Feng X."/>
        </authorList>
    </citation>
    <scope>NUCLEOTIDE SEQUENCE [LARGE SCALE GENOMIC DNA]</scope>
    <source>
        <strain evidence="5 6">JCM14086</strain>
    </source>
</reference>
<evidence type="ECO:0000256" key="1">
    <source>
        <dbReference type="ARBA" id="ARBA00005336"/>
    </source>
</evidence>
<dbReference type="SUPFAM" id="SSF51445">
    <property type="entry name" value="(Trans)glycosidases"/>
    <property type="match status" value="1"/>
</dbReference>
<dbReference type="GO" id="GO:0005975">
    <property type="term" value="P:carbohydrate metabolic process"/>
    <property type="evidence" value="ECO:0007669"/>
    <property type="project" value="InterPro"/>
</dbReference>
<comment type="similarity">
    <text evidence="1">Belongs to the glycosyl hydrolase 3 family.</text>
</comment>
<organism evidence="5 6">
    <name type="scientific">Puniceicoccus vermicola</name>
    <dbReference type="NCBI Taxonomy" id="388746"/>
    <lineage>
        <taxon>Bacteria</taxon>
        <taxon>Pseudomonadati</taxon>
        <taxon>Verrucomicrobiota</taxon>
        <taxon>Opitutia</taxon>
        <taxon>Puniceicoccales</taxon>
        <taxon>Puniceicoccaceae</taxon>
        <taxon>Puniceicoccus</taxon>
    </lineage>
</organism>
<dbReference type="AlphaFoldDB" id="A0A7X1AZ48"/>
<dbReference type="Gene3D" id="3.40.50.1700">
    <property type="entry name" value="Glycoside hydrolase family 3 C-terminal domain"/>
    <property type="match status" value="1"/>
</dbReference>
<gene>
    <name evidence="5" type="ORF">H5P30_12440</name>
</gene>
<comment type="caution">
    <text evidence="5">The sequence shown here is derived from an EMBL/GenBank/DDBJ whole genome shotgun (WGS) entry which is preliminary data.</text>
</comment>
<accession>A0A7X1AZ48</accession>
<name>A0A7X1AZ48_9BACT</name>
<dbReference type="PANTHER" id="PTHR30480:SF16">
    <property type="entry name" value="GLYCOSIDE HYDROLASE FAMILY 3 DOMAIN PROTEIN"/>
    <property type="match status" value="1"/>
</dbReference>
<evidence type="ECO:0000256" key="2">
    <source>
        <dbReference type="ARBA" id="ARBA00022801"/>
    </source>
</evidence>
<dbReference type="InterPro" id="IPR017853">
    <property type="entry name" value="GH"/>
</dbReference>
<dbReference type="PANTHER" id="PTHR30480">
    <property type="entry name" value="BETA-HEXOSAMINIDASE-RELATED"/>
    <property type="match status" value="1"/>
</dbReference>
<dbReference type="InterPro" id="IPR036962">
    <property type="entry name" value="Glyco_hydro_3_N_sf"/>
</dbReference>
<dbReference type="PRINTS" id="PR00133">
    <property type="entry name" value="GLHYDRLASE3"/>
</dbReference>
<dbReference type="InterPro" id="IPR001764">
    <property type="entry name" value="Glyco_hydro_3_N"/>
</dbReference>
<feature type="domain" description="Glycoside hydrolase family 3 N-terminal" evidence="4">
    <location>
        <begin position="103"/>
        <end position="377"/>
    </location>
</feature>
<dbReference type="RefSeq" id="WP_185693249.1">
    <property type="nucleotide sequence ID" value="NZ_JACHVA010000101.1"/>
</dbReference>
<keyword evidence="2 5" id="KW-0378">Hydrolase</keyword>
<protein>
    <submittedName>
        <fullName evidence="5">Glycoside hydrolase family 3 protein</fullName>
    </submittedName>
</protein>
<dbReference type="InterPro" id="IPR050226">
    <property type="entry name" value="NagZ_Beta-hexosaminidase"/>
</dbReference>
<dbReference type="GO" id="GO:0004553">
    <property type="term" value="F:hydrolase activity, hydrolyzing O-glycosyl compounds"/>
    <property type="evidence" value="ECO:0007669"/>
    <property type="project" value="InterPro"/>
</dbReference>
<dbReference type="Proteomes" id="UP000525652">
    <property type="component" value="Unassembled WGS sequence"/>
</dbReference>
<evidence type="ECO:0000256" key="3">
    <source>
        <dbReference type="ARBA" id="ARBA00023295"/>
    </source>
</evidence>
<sequence length="567" mass="62241">MKPTPDIQSLLEKMSVQDKVGQCFVIGFTGSVMTPAILERIATIRPAGIRMGMNFRIKSAYYDPYAVGEKFAHRALRAPTGTVKDFLPGLPPPYVTGEEYAHFLNRLKEAALKNPAAIPLHITYDMEGDISADFPRSPLRFFPSSRGLSQSGDPELAERVAWAVGAQMSGLGCNWIHWPVLDVNTDPLNPEIGTRSFGDSAEIVEKYGKKVFEGLKRSKTIATAKHFPGRGHSIGDAHHGLPLVELDREGMEEHLKPFRSLIEAGVPSIMTAHTVYPALDPSGDPASLSKTIITDFLKGEMGFEGVVTSDDITMGAILEKYEVHEAVIKAIDAGSDLILLRDESTLVDEVYAKVVEAVEEGKISEERLNDAAGRVLKIKAEYGLFEEGALVDPAEAEAPARSSEVISIASEAAQRATRVLRDRKGILPLDPGTRVLLVEQANPLHINVNSQECHPGILWEAMMEHGSSVAMVEVKMSYEEADHQRIANRMEEADVVVLTNTYYRRGANGHEFVQEFCRNCEKPVVVVTNTDLPLSLDDSFDSVVLSYGSSSECVKEVARHLYGKAER</sequence>
<keyword evidence="6" id="KW-1185">Reference proteome</keyword>
<dbReference type="InterPro" id="IPR036881">
    <property type="entry name" value="Glyco_hydro_3_C_sf"/>
</dbReference>
<dbReference type="EMBL" id="JACHVA010000101">
    <property type="protein sequence ID" value="MBC2602582.1"/>
    <property type="molecule type" value="Genomic_DNA"/>
</dbReference>
<proteinExistence type="inferred from homology"/>
<dbReference type="Gene3D" id="3.20.20.300">
    <property type="entry name" value="Glycoside hydrolase, family 3, N-terminal domain"/>
    <property type="match status" value="1"/>
</dbReference>
<dbReference type="GO" id="GO:0009254">
    <property type="term" value="P:peptidoglycan turnover"/>
    <property type="evidence" value="ECO:0007669"/>
    <property type="project" value="TreeGrafter"/>
</dbReference>
<keyword evidence="3" id="KW-0326">Glycosidase</keyword>
<evidence type="ECO:0000259" key="4">
    <source>
        <dbReference type="Pfam" id="PF00933"/>
    </source>
</evidence>
<evidence type="ECO:0000313" key="6">
    <source>
        <dbReference type="Proteomes" id="UP000525652"/>
    </source>
</evidence>
<dbReference type="Pfam" id="PF00933">
    <property type="entry name" value="Glyco_hydro_3"/>
    <property type="match status" value="1"/>
</dbReference>